<comment type="caution">
    <text evidence="1">The sequence shown here is derived from an EMBL/GenBank/DDBJ whole genome shotgun (WGS) entry which is preliminary data.</text>
</comment>
<evidence type="ECO:0000313" key="2">
    <source>
        <dbReference type="Proteomes" id="UP000552709"/>
    </source>
</evidence>
<proteinExistence type="predicted"/>
<protein>
    <submittedName>
        <fullName evidence="1">Uncharacterized protein</fullName>
    </submittedName>
</protein>
<dbReference type="EMBL" id="JACHFL010000004">
    <property type="protein sequence ID" value="MBB5363072.1"/>
    <property type="molecule type" value="Genomic_DNA"/>
</dbReference>
<organism evidence="1 2">
    <name type="scientific">Deinococcus humi</name>
    <dbReference type="NCBI Taxonomy" id="662880"/>
    <lineage>
        <taxon>Bacteria</taxon>
        <taxon>Thermotogati</taxon>
        <taxon>Deinococcota</taxon>
        <taxon>Deinococci</taxon>
        <taxon>Deinococcales</taxon>
        <taxon>Deinococcaceae</taxon>
        <taxon>Deinococcus</taxon>
    </lineage>
</organism>
<dbReference type="AlphaFoldDB" id="A0A7W8JTQ3"/>
<dbReference type="RefSeq" id="WP_229789807.1">
    <property type="nucleotide sequence ID" value="NZ_JACHFL010000004.1"/>
</dbReference>
<dbReference type="Proteomes" id="UP000552709">
    <property type="component" value="Unassembled WGS sequence"/>
</dbReference>
<evidence type="ECO:0000313" key="1">
    <source>
        <dbReference type="EMBL" id="MBB5363072.1"/>
    </source>
</evidence>
<reference evidence="1 2" key="1">
    <citation type="submission" date="2020-08" db="EMBL/GenBank/DDBJ databases">
        <title>Genomic Encyclopedia of Type Strains, Phase IV (KMG-IV): sequencing the most valuable type-strain genomes for metagenomic binning, comparative biology and taxonomic classification.</title>
        <authorList>
            <person name="Goeker M."/>
        </authorList>
    </citation>
    <scope>NUCLEOTIDE SEQUENCE [LARGE SCALE GENOMIC DNA]</scope>
    <source>
        <strain evidence="1 2">DSM 27939</strain>
    </source>
</reference>
<keyword evidence="2" id="KW-1185">Reference proteome</keyword>
<accession>A0A7W8JTQ3</accession>
<sequence length="169" mass="18250">MSGVLLRVADLAREPEFHLDELLEVLAQVPDGYLTERAEVWSGETKEPGWELEADSYEIGVDPNYRCGWSENGDGKVLTAITSRLQETSGLLVLVTAQVMQTPPPGPVHIKPYMQAVWNAAVTLGQGMPLGCACDLFENPRAGSQGLGQNDGPGVATLLAYLRAWGVLE</sequence>
<gene>
    <name evidence="1" type="ORF">HNQ08_002170</name>
</gene>
<name>A0A7W8JTQ3_9DEIO</name>